<proteinExistence type="predicted"/>
<feature type="transmembrane region" description="Helical" evidence="1">
    <location>
        <begin position="93"/>
        <end position="118"/>
    </location>
</feature>
<comment type="caution">
    <text evidence="2">The sequence shown here is derived from an EMBL/GenBank/DDBJ whole genome shotgun (WGS) entry which is preliminary data.</text>
</comment>
<name>A0ABT8JQF5_9BACL</name>
<sequence>MISWNGLFRKEWTLMRYTFFAFILLFTVIAVSSFAPLAVGGIFDVIEITNSFSFFQMYFGALLFVHSLHTDMKRPDVWLHSPASITRLLGSKMLMALLLVGLSNLIWSVIGVVAYFIGGFEGVIPKWPNLLKVFLTTTFAISASLPIWVIYRLLSLKIGWLAMIVLFIFFFFGSMVWGIIEVIWGGFGPNIGSLVYILISIVLFASGAVLLEKKVRY</sequence>
<keyword evidence="1" id="KW-0812">Transmembrane</keyword>
<feature type="transmembrane region" description="Helical" evidence="1">
    <location>
        <begin position="158"/>
        <end position="179"/>
    </location>
</feature>
<evidence type="ECO:0000313" key="2">
    <source>
        <dbReference type="EMBL" id="MDN4606647.1"/>
    </source>
</evidence>
<dbReference type="Proteomes" id="UP001175097">
    <property type="component" value="Unassembled WGS sequence"/>
</dbReference>
<organism evidence="2 3">
    <name type="scientific">Sporosarcina highlanderae</name>
    <dbReference type="NCBI Taxonomy" id="3035916"/>
    <lineage>
        <taxon>Bacteria</taxon>
        <taxon>Bacillati</taxon>
        <taxon>Bacillota</taxon>
        <taxon>Bacilli</taxon>
        <taxon>Bacillales</taxon>
        <taxon>Caryophanaceae</taxon>
        <taxon>Sporosarcina</taxon>
    </lineage>
</organism>
<feature type="transmembrane region" description="Helical" evidence="1">
    <location>
        <begin position="20"/>
        <end position="43"/>
    </location>
</feature>
<feature type="transmembrane region" description="Helical" evidence="1">
    <location>
        <begin position="130"/>
        <end position="151"/>
    </location>
</feature>
<keyword evidence="1" id="KW-1133">Transmembrane helix</keyword>
<evidence type="ECO:0000256" key="1">
    <source>
        <dbReference type="SAM" id="Phobius"/>
    </source>
</evidence>
<accession>A0ABT8JQF5</accession>
<keyword evidence="3" id="KW-1185">Reference proteome</keyword>
<dbReference type="EMBL" id="JAROCC010000002">
    <property type="protein sequence ID" value="MDN4606647.1"/>
    <property type="molecule type" value="Genomic_DNA"/>
</dbReference>
<feature type="transmembrane region" description="Helical" evidence="1">
    <location>
        <begin position="191"/>
        <end position="211"/>
    </location>
</feature>
<keyword evidence="1" id="KW-0472">Membrane</keyword>
<feature type="transmembrane region" description="Helical" evidence="1">
    <location>
        <begin position="55"/>
        <end position="72"/>
    </location>
</feature>
<evidence type="ECO:0008006" key="4">
    <source>
        <dbReference type="Google" id="ProtNLM"/>
    </source>
</evidence>
<reference evidence="2" key="1">
    <citation type="submission" date="2023-03" db="EMBL/GenBank/DDBJ databases">
        <title>MT1 and MT2 Draft Genomes of Novel Species.</title>
        <authorList>
            <person name="Venkateswaran K."/>
        </authorList>
    </citation>
    <scope>NUCLEOTIDE SEQUENCE</scope>
    <source>
        <strain evidence="2">F6_3S_P_2</strain>
    </source>
</reference>
<gene>
    <name evidence="2" type="ORF">P5G49_04050</name>
</gene>
<dbReference type="RefSeq" id="WP_301242171.1">
    <property type="nucleotide sequence ID" value="NZ_JAROCC010000002.1"/>
</dbReference>
<evidence type="ECO:0000313" key="3">
    <source>
        <dbReference type="Proteomes" id="UP001175097"/>
    </source>
</evidence>
<protein>
    <recommendedName>
        <fullName evidence="4">ABC transporter permease</fullName>
    </recommendedName>
</protein>